<organism evidence="1 2">
    <name type="scientific">Klebsiella michiganensis</name>
    <dbReference type="NCBI Taxonomy" id="1134687"/>
    <lineage>
        <taxon>Bacteria</taxon>
        <taxon>Pseudomonadati</taxon>
        <taxon>Pseudomonadota</taxon>
        <taxon>Gammaproteobacteria</taxon>
        <taxon>Enterobacterales</taxon>
        <taxon>Enterobacteriaceae</taxon>
        <taxon>Klebsiella/Raoultella group</taxon>
        <taxon>Klebsiella</taxon>
    </lineage>
</organism>
<dbReference type="EMBL" id="PIDR01000216">
    <property type="protein sequence ID" value="PLO71627.1"/>
    <property type="molecule type" value="Genomic_DNA"/>
</dbReference>
<sequence>MADKLIRVNSRVSVMASQVAYVIAPEFKDRIDVHLLDGRVEELEYAMRNGRWSAKDRFEQTVNDALKGE</sequence>
<dbReference type="AlphaFoldDB" id="A0A2J5Q052"/>
<evidence type="ECO:0000313" key="2">
    <source>
        <dbReference type="Proteomes" id="UP000234667"/>
    </source>
</evidence>
<reference evidence="1 2" key="2">
    <citation type="submission" date="2018-01" db="EMBL/GenBank/DDBJ databases">
        <title>Genomic study of Klebsiella pneumoniae.</title>
        <authorList>
            <person name="Yang Y."/>
            <person name="Bicalho R."/>
        </authorList>
    </citation>
    <scope>NUCLEOTIDE SEQUENCE [LARGE SCALE GENOMIC DNA]</scope>
    <source>
        <strain evidence="1 2">A10</strain>
    </source>
</reference>
<name>A0A2J5Q052_9ENTR</name>
<dbReference type="Proteomes" id="UP000234667">
    <property type="component" value="Unassembled WGS sequence"/>
</dbReference>
<accession>A0A2J5Q052</accession>
<protein>
    <submittedName>
        <fullName evidence="1">Uncharacterized protein</fullName>
    </submittedName>
</protein>
<reference evidence="1 2" key="1">
    <citation type="submission" date="2017-11" db="EMBL/GenBank/DDBJ databases">
        <authorList>
            <person name="Han C.G."/>
        </authorList>
    </citation>
    <scope>NUCLEOTIDE SEQUENCE [LARGE SCALE GENOMIC DNA]</scope>
    <source>
        <strain evidence="1 2">A10</strain>
    </source>
</reference>
<evidence type="ECO:0000313" key="1">
    <source>
        <dbReference type="EMBL" id="PLO71627.1"/>
    </source>
</evidence>
<proteinExistence type="predicted"/>
<gene>
    <name evidence="1" type="ORF">CWN49_09545</name>
</gene>
<comment type="caution">
    <text evidence="1">The sequence shown here is derived from an EMBL/GenBank/DDBJ whole genome shotgun (WGS) entry which is preliminary data.</text>
</comment>